<gene>
    <name evidence="1" type="ORF">J2S57_005174</name>
</gene>
<comment type="caution">
    <text evidence="1">The sequence shown here is derived from an EMBL/GenBank/DDBJ whole genome shotgun (WGS) entry which is preliminary data.</text>
</comment>
<reference evidence="1 2" key="1">
    <citation type="submission" date="2023-07" db="EMBL/GenBank/DDBJ databases">
        <title>Sequencing the genomes of 1000 actinobacteria strains.</title>
        <authorList>
            <person name="Klenk H.-P."/>
        </authorList>
    </citation>
    <scope>NUCLEOTIDE SEQUENCE [LARGE SCALE GENOMIC DNA]</scope>
    <source>
        <strain evidence="1 2">DSM 44388</strain>
    </source>
</reference>
<evidence type="ECO:0000313" key="1">
    <source>
        <dbReference type="EMBL" id="MDP9829425.1"/>
    </source>
</evidence>
<protein>
    <submittedName>
        <fullName evidence="1">Uncharacterized protein</fullName>
    </submittedName>
</protein>
<organism evidence="1 2">
    <name type="scientific">Kineosporia succinea</name>
    <dbReference type="NCBI Taxonomy" id="84632"/>
    <lineage>
        <taxon>Bacteria</taxon>
        <taxon>Bacillati</taxon>
        <taxon>Actinomycetota</taxon>
        <taxon>Actinomycetes</taxon>
        <taxon>Kineosporiales</taxon>
        <taxon>Kineosporiaceae</taxon>
        <taxon>Kineosporia</taxon>
    </lineage>
</organism>
<keyword evidence="2" id="KW-1185">Reference proteome</keyword>
<name>A0ABT9PB63_9ACTN</name>
<dbReference type="Proteomes" id="UP001235712">
    <property type="component" value="Unassembled WGS sequence"/>
</dbReference>
<accession>A0ABT9PB63</accession>
<evidence type="ECO:0000313" key="2">
    <source>
        <dbReference type="Proteomes" id="UP001235712"/>
    </source>
</evidence>
<sequence length="60" mass="6535">MSAAGVTEADEIRFSVHAPRSTSDALLALASRWVQVSSEQRWSGRVVVRVGRLRVGVVVE</sequence>
<proteinExistence type="predicted"/>
<dbReference type="EMBL" id="JAUSQZ010000001">
    <property type="protein sequence ID" value="MDP9829425.1"/>
    <property type="molecule type" value="Genomic_DNA"/>
</dbReference>
<dbReference type="RefSeq" id="WP_307247595.1">
    <property type="nucleotide sequence ID" value="NZ_JAUSQZ010000001.1"/>
</dbReference>